<name>A0A412JY26_BACUN</name>
<protein>
    <recommendedName>
        <fullName evidence="1">DEAD/DEAH-box helicase domain-containing protein</fullName>
    </recommendedName>
</protein>
<accession>A0A412JY26</accession>
<proteinExistence type="predicted"/>
<dbReference type="GO" id="GO:0005524">
    <property type="term" value="F:ATP binding"/>
    <property type="evidence" value="ECO:0007669"/>
    <property type="project" value="InterPro"/>
</dbReference>
<sequence length="691" mass="80482">MENTTPLYNTYGDLYDAPQIVYSIDGNSEEIKEISPDTRIDSLEGLLYGDFSKYEEVQCNFNLSFYIDKMPHGIVNKQIPGVGATTLEINSNRNSIIVLPTKALAFSKCKKHPKTLYIGSEIKDEKERTTDQEIIEYLQKEGYKKLLVVADSLGRLLKLIKEENYKDYFLMIDEIDVLQSDSNYRPQLEDVIDYYLLFPPKNRCMVTATMKEFTNPLLKKECLFPISWQWEKKRNIKLLHTNNIIQVVINEIKSHPNEKIFIAYNSILQIQNIISSLEEEVKKECAILCSEASIKEAGEYYVAKLDSDDVLPNRINFATCCYFTGIDISDNYHLITVSDSRRDYSMLTLDRMTQIYGRCRGEYKILSDTIVYNTKDYALVEDMRTYPDSLVRKANKVLRLITAADDISQGDYTLTNLFSIVKEAIKDKAQERISNDEPINLIRRNIYGEYVPAYLNIDYLVERMELYRGLYFLPEKMKEALDKCANIAQYNSINYDISQQQMALEDENKAMQGELADSYIQEAITEINTLAAIGSLNDNTLKTCIRQSKRNKRIFLERFSRLYKYVDLDSLLKQLWEIRTDNDVSFKNLSNAVMYWALAEEHPFKKAIRESFSVNQTLSSPEIQAILVPIVKYHLHKVLMPRKYISLFKSMYKTDRPRNQYVIRGENPLQLKEHKDRIAPEENNLLRFFNP</sequence>
<dbReference type="EMBL" id="QRVP01000001">
    <property type="protein sequence ID" value="RGS57699.1"/>
    <property type="molecule type" value="Genomic_DNA"/>
</dbReference>
<reference evidence="2 3" key="1">
    <citation type="submission" date="2018-08" db="EMBL/GenBank/DDBJ databases">
        <title>A genome reference for cultivated species of the human gut microbiota.</title>
        <authorList>
            <person name="Zou Y."/>
            <person name="Xue W."/>
            <person name="Luo G."/>
        </authorList>
    </citation>
    <scope>NUCLEOTIDE SEQUENCE [LARGE SCALE GENOMIC DNA]</scope>
    <source>
        <strain evidence="2 3">AF21-53</strain>
    </source>
</reference>
<dbReference type="AlphaFoldDB" id="A0A412JY26"/>
<evidence type="ECO:0000259" key="1">
    <source>
        <dbReference type="Pfam" id="PF00270"/>
    </source>
</evidence>
<feature type="domain" description="DEAD/DEAH-box helicase" evidence="1">
    <location>
        <begin position="90"/>
        <end position="212"/>
    </location>
</feature>
<dbReference type="Pfam" id="PF00270">
    <property type="entry name" value="DEAD"/>
    <property type="match status" value="1"/>
</dbReference>
<comment type="caution">
    <text evidence="2">The sequence shown here is derived from an EMBL/GenBank/DDBJ whole genome shotgun (WGS) entry which is preliminary data.</text>
</comment>
<gene>
    <name evidence="2" type="ORF">DWX87_01580</name>
</gene>
<organism evidence="2 3">
    <name type="scientific">Bacteroides uniformis</name>
    <dbReference type="NCBI Taxonomy" id="820"/>
    <lineage>
        <taxon>Bacteria</taxon>
        <taxon>Pseudomonadati</taxon>
        <taxon>Bacteroidota</taxon>
        <taxon>Bacteroidia</taxon>
        <taxon>Bacteroidales</taxon>
        <taxon>Bacteroidaceae</taxon>
        <taxon>Bacteroides</taxon>
    </lineage>
</organism>
<dbReference type="Proteomes" id="UP000285283">
    <property type="component" value="Unassembled WGS sequence"/>
</dbReference>
<dbReference type="SUPFAM" id="SSF52540">
    <property type="entry name" value="P-loop containing nucleoside triphosphate hydrolases"/>
    <property type="match status" value="1"/>
</dbReference>
<dbReference type="GO" id="GO:0003676">
    <property type="term" value="F:nucleic acid binding"/>
    <property type="evidence" value="ECO:0007669"/>
    <property type="project" value="InterPro"/>
</dbReference>
<dbReference type="InterPro" id="IPR011545">
    <property type="entry name" value="DEAD/DEAH_box_helicase_dom"/>
</dbReference>
<dbReference type="InterPro" id="IPR027417">
    <property type="entry name" value="P-loop_NTPase"/>
</dbReference>
<evidence type="ECO:0000313" key="3">
    <source>
        <dbReference type="Proteomes" id="UP000285283"/>
    </source>
</evidence>
<evidence type="ECO:0000313" key="2">
    <source>
        <dbReference type="EMBL" id="RGS57699.1"/>
    </source>
</evidence>
<dbReference type="RefSeq" id="WP_117877908.1">
    <property type="nucleotide sequence ID" value="NZ_JAHOOT010000002.1"/>
</dbReference>